<dbReference type="GO" id="GO:0005680">
    <property type="term" value="C:anaphase-promoting complex"/>
    <property type="evidence" value="ECO:0007669"/>
    <property type="project" value="TreeGrafter"/>
</dbReference>
<dbReference type="GO" id="GO:0070979">
    <property type="term" value="P:protein K11-linked ubiquitination"/>
    <property type="evidence" value="ECO:0007669"/>
    <property type="project" value="TreeGrafter"/>
</dbReference>
<gene>
    <name evidence="2" type="ORF">C9374_001998</name>
</gene>
<name>A0AA88KLT0_NAELO</name>
<protein>
    <recommendedName>
        <fullName evidence="1">Anaphase-promoting complex subunit 2 TPR repeats domain-containing protein</fullName>
    </recommendedName>
</protein>
<proteinExistence type="predicted"/>
<dbReference type="GO" id="GO:0007091">
    <property type="term" value="P:metaphase/anaphase transition of mitotic cell cycle"/>
    <property type="evidence" value="ECO:0007669"/>
    <property type="project" value="TreeGrafter"/>
</dbReference>
<dbReference type="Pfam" id="PF25773">
    <property type="entry name" value="TPR_ANAPC2"/>
    <property type="match status" value="1"/>
</dbReference>
<dbReference type="GeneID" id="68094454"/>
<sequence>MNQHTFNLIRALNNNNLSHHHQQNNNNHTQEILLQTIYGNSLNCYELLDDPMKNLCISEIKSFSLNDKKPVMDIYMQRMRQYFIKNHVPIFNSISNVDSLLDIVQNICMIVQRYIQFFEMLENYLGIDDGRMREEFIVFVQSTLFYKLNIDQREYLIKKNISEVLVQYYQATFMAFASTIESEEPSLESEHVIENFKLFSGQVRLLRANFMNSIISNSWISFMFSAIKEKITEVATTDFEQEILSYIQQWKEQIIYPYMDIYFCNDPSHELFNTLKSQVDYFVFENLAKIRIKQIFNMIIDFPTSQQAIMI</sequence>
<dbReference type="InterPro" id="IPR057975">
    <property type="entry name" value="TPR_ANAPC2"/>
</dbReference>
<dbReference type="PANTHER" id="PTHR45957">
    <property type="entry name" value="ANAPHASE-PROMOTING COMPLEX SUBUNIT 2"/>
    <property type="match status" value="1"/>
</dbReference>
<keyword evidence="3" id="KW-1185">Reference proteome</keyword>
<feature type="domain" description="Anaphase-promoting complex subunit 2 TPR repeats" evidence="1">
    <location>
        <begin position="273"/>
        <end position="309"/>
    </location>
</feature>
<dbReference type="EMBL" id="PYSW02000014">
    <property type="protein sequence ID" value="KAG2386963.1"/>
    <property type="molecule type" value="Genomic_DNA"/>
</dbReference>
<dbReference type="RefSeq" id="XP_044550955.1">
    <property type="nucleotide sequence ID" value="XM_044691366.1"/>
</dbReference>
<accession>A0AA88KLT0</accession>
<organism evidence="2 3">
    <name type="scientific">Naegleria lovaniensis</name>
    <name type="common">Amoeba</name>
    <dbReference type="NCBI Taxonomy" id="51637"/>
    <lineage>
        <taxon>Eukaryota</taxon>
        <taxon>Discoba</taxon>
        <taxon>Heterolobosea</taxon>
        <taxon>Tetramitia</taxon>
        <taxon>Eutetramitia</taxon>
        <taxon>Vahlkampfiidae</taxon>
        <taxon>Naegleria</taxon>
    </lineage>
</organism>
<reference evidence="2 3" key="1">
    <citation type="journal article" date="2018" name="BMC Genomics">
        <title>The genome of Naegleria lovaniensis, the basis for a comparative approach to unravel pathogenicity factors of the human pathogenic amoeba N. fowleri.</title>
        <authorList>
            <person name="Liechti N."/>
            <person name="Schurch N."/>
            <person name="Bruggmann R."/>
            <person name="Wittwer M."/>
        </authorList>
    </citation>
    <scope>NUCLEOTIDE SEQUENCE [LARGE SCALE GENOMIC DNA]</scope>
    <source>
        <strain evidence="2 3">ATCC 30569</strain>
    </source>
</reference>
<evidence type="ECO:0000313" key="3">
    <source>
        <dbReference type="Proteomes" id="UP000816034"/>
    </source>
</evidence>
<comment type="caution">
    <text evidence="2">The sequence shown here is derived from an EMBL/GenBank/DDBJ whole genome shotgun (WGS) entry which is preliminary data.</text>
</comment>
<evidence type="ECO:0000313" key="2">
    <source>
        <dbReference type="EMBL" id="KAG2386963.1"/>
    </source>
</evidence>
<dbReference type="PANTHER" id="PTHR45957:SF1">
    <property type="entry name" value="ANAPHASE-PROMOTING COMPLEX SUBUNIT 2"/>
    <property type="match status" value="1"/>
</dbReference>
<dbReference type="InterPro" id="IPR044554">
    <property type="entry name" value="ANAPC2"/>
</dbReference>
<dbReference type="AlphaFoldDB" id="A0AA88KLT0"/>
<dbReference type="Proteomes" id="UP000816034">
    <property type="component" value="Unassembled WGS sequence"/>
</dbReference>
<evidence type="ECO:0000259" key="1">
    <source>
        <dbReference type="Pfam" id="PF25773"/>
    </source>
</evidence>